<name>A0ABW5W501_9PSEU</name>
<feature type="transmembrane region" description="Helical" evidence="5">
    <location>
        <begin position="93"/>
        <end position="114"/>
    </location>
</feature>
<keyword evidence="4 5" id="KW-0472">Membrane</keyword>
<evidence type="ECO:0000256" key="1">
    <source>
        <dbReference type="ARBA" id="ARBA00004141"/>
    </source>
</evidence>
<evidence type="ECO:0000256" key="3">
    <source>
        <dbReference type="ARBA" id="ARBA00022989"/>
    </source>
</evidence>
<keyword evidence="2 5" id="KW-0812">Transmembrane</keyword>
<protein>
    <submittedName>
        <fullName evidence="7">GtrA family protein</fullName>
    </submittedName>
</protein>
<evidence type="ECO:0000313" key="7">
    <source>
        <dbReference type="EMBL" id="MFD2799032.1"/>
    </source>
</evidence>
<keyword evidence="8" id="KW-1185">Reference proteome</keyword>
<accession>A0ABW5W501</accession>
<keyword evidence="3 5" id="KW-1133">Transmembrane helix</keyword>
<dbReference type="Pfam" id="PF04138">
    <property type="entry name" value="GtrA_DPMS_TM"/>
    <property type="match status" value="1"/>
</dbReference>
<sequence>MTPVPPRVGTAWTTVLPERYREFARHAVLYLAAGGASTVLQALLFLAVRTVTGPLTANLVAIGATTLLNTEFHRLVTFAGTSGPRARRHIQTLGTFAFYAGAGSVALFVLHTLAEAPSPLLETAVLVATSVLGGICRFLLLRSWVFGRRPETAR</sequence>
<evidence type="ECO:0000259" key="6">
    <source>
        <dbReference type="Pfam" id="PF04138"/>
    </source>
</evidence>
<reference evidence="8" key="1">
    <citation type="journal article" date="2019" name="Int. J. Syst. Evol. Microbiol.">
        <title>The Global Catalogue of Microorganisms (GCM) 10K type strain sequencing project: providing services to taxonomists for standard genome sequencing and annotation.</title>
        <authorList>
            <consortium name="The Broad Institute Genomics Platform"/>
            <consortium name="The Broad Institute Genome Sequencing Center for Infectious Disease"/>
            <person name="Wu L."/>
            <person name="Ma J."/>
        </authorList>
    </citation>
    <scope>NUCLEOTIDE SEQUENCE [LARGE SCALE GENOMIC DNA]</scope>
    <source>
        <strain evidence="8">IBRC-M 10906</strain>
    </source>
</reference>
<feature type="domain" description="GtrA/DPMS transmembrane" evidence="6">
    <location>
        <begin position="30"/>
        <end position="146"/>
    </location>
</feature>
<gene>
    <name evidence="7" type="ORF">ACFS2C_06470</name>
</gene>
<dbReference type="EMBL" id="JBHUOF010000007">
    <property type="protein sequence ID" value="MFD2799032.1"/>
    <property type="molecule type" value="Genomic_DNA"/>
</dbReference>
<dbReference type="InterPro" id="IPR007267">
    <property type="entry name" value="GtrA_DPMS_TM"/>
</dbReference>
<feature type="transmembrane region" description="Helical" evidence="5">
    <location>
        <begin position="120"/>
        <end position="140"/>
    </location>
</feature>
<evidence type="ECO:0000256" key="5">
    <source>
        <dbReference type="SAM" id="Phobius"/>
    </source>
</evidence>
<comment type="subcellular location">
    <subcellularLocation>
        <location evidence="1">Membrane</location>
        <topology evidence="1">Multi-pass membrane protein</topology>
    </subcellularLocation>
</comment>
<feature type="transmembrane region" description="Helical" evidence="5">
    <location>
        <begin position="27"/>
        <end position="48"/>
    </location>
</feature>
<dbReference type="RefSeq" id="WP_377386641.1">
    <property type="nucleotide sequence ID" value="NZ_JBHSAN010000006.1"/>
</dbReference>
<proteinExistence type="predicted"/>
<comment type="caution">
    <text evidence="7">The sequence shown here is derived from an EMBL/GenBank/DDBJ whole genome shotgun (WGS) entry which is preliminary data.</text>
</comment>
<evidence type="ECO:0000256" key="4">
    <source>
        <dbReference type="ARBA" id="ARBA00023136"/>
    </source>
</evidence>
<evidence type="ECO:0000313" key="8">
    <source>
        <dbReference type="Proteomes" id="UP001597478"/>
    </source>
</evidence>
<organism evidence="7 8">
    <name type="scientific">Prauserella oleivorans</name>
    <dbReference type="NCBI Taxonomy" id="1478153"/>
    <lineage>
        <taxon>Bacteria</taxon>
        <taxon>Bacillati</taxon>
        <taxon>Actinomycetota</taxon>
        <taxon>Actinomycetes</taxon>
        <taxon>Pseudonocardiales</taxon>
        <taxon>Pseudonocardiaceae</taxon>
        <taxon>Prauserella</taxon>
    </lineage>
</organism>
<evidence type="ECO:0000256" key="2">
    <source>
        <dbReference type="ARBA" id="ARBA00022692"/>
    </source>
</evidence>
<dbReference type="Proteomes" id="UP001597478">
    <property type="component" value="Unassembled WGS sequence"/>
</dbReference>